<dbReference type="GO" id="GO:0005886">
    <property type="term" value="C:plasma membrane"/>
    <property type="evidence" value="ECO:0007669"/>
    <property type="project" value="UniProtKB-SubCell"/>
</dbReference>
<evidence type="ECO:0000313" key="25">
    <source>
        <dbReference type="EMBL" id="KAK2818067.1"/>
    </source>
</evidence>
<dbReference type="CDD" id="cd09171">
    <property type="entry name" value="PLDc_vPLD6_like"/>
    <property type="match status" value="1"/>
</dbReference>
<accession>A0AA88J6U4</accession>
<evidence type="ECO:0000256" key="22">
    <source>
        <dbReference type="RuleBase" id="RU367096"/>
    </source>
</evidence>
<dbReference type="Pfam" id="PF00071">
    <property type="entry name" value="Ras"/>
    <property type="match status" value="1"/>
</dbReference>
<keyword evidence="17 22" id="KW-0472">Membrane</keyword>
<evidence type="ECO:0000256" key="17">
    <source>
        <dbReference type="ARBA" id="ARBA00023136"/>
    </source>
</evidence>
<evidence type="ECO:0000256" key="8">
    <source>
        <dbReference type="ARBA" id="ARBA00022553"/>
    </source>
</evidence>
<evidence type="ECO:0000256" key="4">
    <source>
        <dbReference type="ARBA" id="ARBA00022448"/>
    </source>
</evidence>
<dbReference type="GO" id="GO:0046872">
    <property type="term" value="F:metal ion binding"/>
    <property type="evidence" value="ECO:0007669"/>
    <property type="project" value="UniProtKB-KW"/>
</dbReference>
<comment type="function">
    <text evidence="21">The small GTPases Rab are key regulators of intracellular membrane trafficking, from the formation of transport vesicles to their fusion with membranes. Rabs cycle between an inactive GDP-bound form and an active GTP-bound form that is able to recruit to membranes different sets of downstream effectors directly responsible for vesicle formation, movement, tethering and fusion. RAB3D may be involved in the insulin-induced exocytosis of GLUT4-containing vesicles in adipocytes.</text>
</comment>
<protein>
    <recommendedName>
        <fullName evidence="22">Ras-related protein Rab-3</fullName>
    </recommendedName>
</protein>
<evidence type="ECO:0000256" key="7">
    <source>
        <dbReference type="ARBA" id="ARBA00022483"/>
    </source>
</evidence>
<dbReference type="Proteomes" id="UP001187315">
    <property type="component" value="Unassembled WGS sequence"/>
</dbReference>
<sequence length="436" mass="49246">MSLVALLKMLGLGAVAIVLGLEGLDWLLALHLWPRRGSRQPLKEVLFFPSPAACVEHLYNPLRVHSCLCPLPHGLNTSFTRLLEHLLSACVSLDLCLFSFSNTELSRAVLLLHSRGVRVRVLTDRVYMAITGSQIGILLKAGICVRQELAITMHMHHKFALLDGRKLITGSLNWTMTAVQSNKENVIVTEEPELVRPYEDEFNKLWEANDPFLYKMASVSDPRQTQVQKDAADQNFDYMFKLLIIGNSSVGKTSFLFRYADDSFTSAFVSTVGIDFKVKTVYRNEKRIKLQIWDTAGQERYRTITTAYYRGAMGFLLMYDITNQESFYAVQDWATQIKTYSWDNAQVILVGNKCDLEDDRLVATEDGQRLANELGFQFFEASAKDNINVKQVFERLVDIICDKMNESMDGQPSPLANHKGPSLEDTPTNSQNGCSC</sequence>
<feature type="region of interest" description="Disordered" evidence="23">
    <location>
        <begin position="410"/>
        <end position="436"/>
    </location>
</feature>
<keyword evidence="6 22" id="KW-0488">Methylation</keyword>
<name>A0AA88J6U4_TACVA</name>
<evidence type="ECO:0000256" key="23">
    <source>
        <dbReference type="SAM" id="MobiDB-lite"/>
    </source>
</evidence>
<keyword evidence="16 22" id="KW-0342">GTP-binding</keyword>
<dbReference type="Pfam" id="PF13091">
    <property type="entry name" value="PLDc_2"/>
    <property type="match status" value="1"/>
</dbReference>
<evidence type="ECO:0000256" key="19">
    <source>
        <dbReference type="ARBA" id="ARBA00023289"/>
    </source>
</evidence>
<dbReference type="PROSITE" id="PS51420">
    <property type="entry name" value="RHO"/>
    <property type="match status" value="1"/>
</dbReference>
<dbReference type="InterPro" id="IPR050305">
    <property type="entry name" value="Small_GTPase_Rab"/>
</dbReference>
<comment type="similarity">
    <text evidence="3 22">Belongs to the small GTPase superfamily. Rab family.</text>
</comment>
<keyword evidence="9" id="KW-0479">Metal-binding</keyword>
<evidence type="ECO:0000256" key="9">
    <source>
        <dbReference type="ARBA" id="ARBA00022723"/>
    </source>
</evidence>
<dbReference type="FunFam" id="3.40.50.300:FF:000448">
    <property type="entry name" value="RAB3D, member RAS oncogene family"/>
    <property type="match status" value="1"/>
</dbReference>
<dbReference type="NCBIfam" id="TIGR00231">
    <property type="entry name" value="small_GTP"/>
    <property type="match status" value="1"/>
</dbReference>
<keyword evidence="10 22" id="KW-0547">Nucleotide-binding</keyword>
<evidence type="ECO:0000256" key="5">
    <source>
        <dbReference type="ARBA" id="ARBA00022475"/>
    </source>
</evidence>
<dbReference type="Gene3D" id="3.40.50.300">
    <property type="entry name" value="P-loop containing nucleotide triphosphate hydrolases"/>
    <property type="match status" value="1"/>
</dbReference>
<dbReference type="InterPro" id="IPR005225">
    <property type="entry name" value="Small_GTP-bd"/>
</dbReference>
<comment type="catalytic activity">
    <reaction evidence="20">
        <text>GTP + H2O = GDP + phosphate + H(+)</text>
        <dbReference type="Rhea" id="RHEA:19669"/>
        <dbReference type="ChEBI" id="CHEBI:15377"/>
        <dbReference type="ChEBI" id="CHEBI:15378"/>
        <dbReference type="ChEBI" id="CHEBI:37565"/>
        <dbReference type="ChEBI" id="CHEBI:43474"/>
        <dbReference type="ChEBI" id="CHEBI:58189"/>
        <dbReference type="EC" id="3.6.5.2"/>
    </reaction>
    <physiologicalReaction direction="left-to-right" evidence="20">
        <dbReference type="Rhea" id="RHEA:19670"/>
    </physiologicalReaction>
</comment>
<dbReference type="GO" id="GO:0006887">
    <property type="term" value="P:exocytosis"/>
    <property type="evidence" value="ECO:0007669"/>
    <property type="project" value="UniProtKB-KW"/>
</dbReference>
<gene>
    <name evidence="25" type="ORF">Q7C36_022000</name>
</gene>
<dbReference type="Gene3D" id="3.30.870.10">
    <property type="entry name" value="Endonuclease Chain A"/>
    <property type="match status" value="1"/>
</dbReference>
<evidence type="ECO:0000256" key="6">
    <source>
        <dbReference type="ARBA" id="ARBA00022481"/>
    </source>
</evidence>
<dbReference type="InterPro" id="IPR025202">
    <property type="entry name" value="PLD-like_dom"/>
</dbReference>
<keyword evidence="26" id="KW-1185">Reference proteome</keyword>
<evidence type="ECO:0000256" key="1">
    <source>
        <dbReference type="ARBA" id="ARBA00001946"/>
    </source>
</evidence>
<dbReference type="SUPFAM" id="SSF52540">
    <property type="entry name" value="P-loop containing nucleoside triphosphate hydrolases"/>
    <property type="match status" value="1"/>
</dbReference>
<dbReference type="SMART" id="SM00174">
    <property type="entry name" value="RHO"/>
    <property type="match status" value="1"/>
</dbReference>
<evidence type="ECO:0000313" key="26">
    <source>
        <dbReference type="Proteomes" id="UP001187315"/>
    </source>
</evidence>
<keyword evidence="5 22" id="KW-1003">Cell membrane</keyword>
<dbReference type="PRINTS" id="PR00449">
    <property type="entry name" value="RASTRNSFRMNG"/>
</dbReference>
<evidence type="ECO:0000256" key="12">
    <source>
        <dbReference type="ARBA" id="ARBA00022842"/>
    </source>
</evidence>
<keyword evidence="14" id="KW-0442">Lipid degradation</keyword>
<keyword evidence="4 22" id="KW-0813">Transport</keyword>
<dbReference type="PROSITE" id="PS51421">
    <property type="entry name" value="RAS"/>
    <property type="match status" value="1"/>
</dbReference>
<evidence type="ECO:0000256" key="20">
    <source>
        <dbReference type="ARBA" id="ARBA00047660"/>
    </source>
</evidence>
<dbReference type="GO" id="GO:0005525">
    <property type="term" value="F:GTP binding"/>
    <property type="evidence" value="ECO:0007669"/>
    <property type="project" value="UniProtKB-UniRule"/>
</dbReference>
<dbReference type="SMART" id="SM00173">
    <property type="entry name" value="RAS"/>
    <property type="match status" value="1"/>
</dbReference>
<keyword evidence="15" id="KW-0007">Acetylation</keyword>
<keyword evidence="8" id="KW-0597">Phosphoprotein</keyword>
<keyword evidence="13 22" id="KW-0653">Protein transport</keyword>
<dbReference type="GO" id="GO:0030141">
    <property type="term" value="C:secretory granule"/>
    <property type="evidence" value="ECO:0007669"/>
    <property type="project" value="UniProtKB-ARBA"/>
</dbReference>
<evidence type="ECO:0000256" key="14">
    <source>
        <dbReference type="ARBA" id="ARBA00022963"/>
    </source>
</evidence>
<comment type="subcellular location">
    <subcellularLocation>
        <location evidence="2 22">Cell membrane</location>
        <topology evidence="2 22">Lipid-anchor</topology>
        <orientation evidence="2 22">Cytoplasmic side</orientation>
    </subcellularLocation>
</comment>
<dbReference type="EMBL" id="JAVHJS010000024">
    <property type="protein sequence ID" value="KAK2818067.1"/>
    <property type="molecule type" value="Genomic_DNA"/>
</dbReference>
<dbReference type="InterPro" id="IPR037872">
    <property type="entry name" value="Rab3"/>
</dbReference>
<comment type="cofactor">
    <cofactor evidence="1">
        <name>Mg(2+)</name>
        <dbReference type="ChEBI" id="CHEBI:18420"/>
    </cofactor>
</comment>
<dbReference type="SMART" id="SM00176">
    <property type="entry name" value="RAN"/>
    <property type="match status" value="1"/>
</dbReference>
<evidence type="ECO:0000256" key="13">
    <source>
        <dbReference type="ARBA" id="ARBA00022927"/>
    </source>
</evidence>
<dbReference type="GO" id="GO:0006886">
    <property type="term" value="P:intracellular protein transport"/>
    <property type="evidence" value="ECO:0007669"/>
    <property type="project" value="UniProtKB-UniRule"/>
</dbReference>
<evidence type="ECO:0000256" key="3">
    <source>
        <dbReference type="ARBA" id="ARBA00006270"/>
    </source>
</evidence>
<evidence type="ECO:0000256" key="15">
    <source>
        <dbReference type="ARBA" id="ARBA00022990"/>
    </source>
</evidence>
<evidence type="ECO:0000256" key="2">
    <source>
        <dbReference type="ARBA" id="ARBA00004342"/>
    </source>
</evidence>
<proteinExistence type="inferred from homology"/>
<dbReference type="InterPro" id="IPR001806">
    <property type="entry name" value="Small_GTPase"/>
</dbReference>
<keyword evidence="12" id="KW-0460">Magnesium</keyword>
<dbReference type="InterPro" id="IPR027417">
    <property type="entry name" value="P-loop_NTPase"/>
</dbReference>
<keyword evidence="18 22" id="KW-0449">Lipoprotein</keyword>
<comment type="caution">
    <text evidence="25">The sequence shown here is derived from an EMBL/GenBank/DDBJ whole genome shotgun (WGS) entry which is preliminary data.</text>
</comment>
<dbReference type="AlphaFoldDB" id="A0AA88J6U4"/>
<evidence type="ECO:0000256" key="18">
    <source>
        <dbReference type="ARBA" id="ARBA00023288"/>
    </source>
</evidence>
<dbReference type="SMART" id="SM00175">
    <property type="entry name" value="RAB"/>
    <property type="match status" value="1"/>
</dbReference>
<evidence type="ECO:0000256" key="21">
    <source>
        <dbReference type="ARBA" id="ARBA00060086"/>
    </source>
</evidence>
<dbReference type="GO" id="GO:0016042">
    <property type="term" value="P:lipid catabolic process"/>
    <property type="evidence" value="ECO:0007669"/>
    <property type="project" value="UniProtKB-KW"/>
</dbReference>
<dbReference type="GO" id="GO:0017157">
    <property type="term" value="P:regulation of exocytosis"/>
    <property type="evidence" value="ECO:0007669"/>
    <property type="project" value="UniProtKB-ARBA"/>
</dbReference>
<organism evidence="25 26">
    <name type="scientific">Tachysurus vachellii</name>
    <name type="common">Darkbarbel catfish</name>
    <name type="synonym">Pelteobagrus vachellii</name>
    <dbReference type="NCBI Taxonomy" id="175792"/>
    <lineage>
        <taxon>Eukaryota</taxon>
        <taxon>Metazoa</taxon>
        <taxon>Chordata</taxon>
        <taxon>Craniata</taxon>
        <taxon>Vertebrata</taxon>
        <taxon>Euteleostomi</taxon>
        <taxon>Actinopterygii</taxon>
        <taxon>Neopterygii</taxon>
        <taxon>Teleostei</taxon>
        <taxon>Ostariophysi</taxon>
        <taxon>Siluriformes</taxon>
        <taxon>Bagridae</taxon>
        <taxon>Tachysurus</taxon>
    </lineage>
</organism>
<evidence type="ECO:0000256" key="16">
    <source>
        <dbReference type="ARBA" id="ARBA00023134"/>
    </source>
</evidence>
<dbReference type="GO" id="GO:0003925">
    <property type="term" value="F:G protein activity"/>
    <property type="evidence" value="ECO:0007669"/>
    <property type="project" value="UniProtKB-EC"/>
</dbReference>
<dbReference type="PROSITE" id="PS51419">
    <property type="entry name" value="RAB"/>
    <property type="match status" value="1"/>
</dbReference>
<reference evidence="25" key="1">
    <citation type="submission" date="2023-08" db="EMBL/GenBank/DDBJ databases">
        <title>Pelteobagrus vachellii genome.</title>
        <authorList>
            <person name="Liu H."/>
        </authorList>
    </citation>
    <scope>NUCLEOTIDE SEQUENCE</scope>
    <source>
        <strain evidence="25">PRFRI_2022a</strain>
        <tissue evidence="25">Muscle</tissue>
    </source>
</reference>
<evidence type="ECO:0000256" key="11">
    <source>
        <dbReference type="ARBA" id="ARBA00022801"/>
    </source>
</evidence>
<evidence type="ECO:0000259" key="24">
    <source>
        <dbReference type="Pfam" id="PF13091"/>
    </source>
</evidence>
<dbReference type="PANTHER" id="PTHR47980">
    <property type="entry name" value="LD44762P"/>
    <property type="match status" value="1"/>
</dbReference>
<keyword evidence="11" id="KW-0378">Hydrolase</keyword>
<keyword evidence="14" id="KW-0443">Lipid metabolism</keyword>
<dbReference type="SUPFAM" id="SSF56024">
    <property type="entry name" value="Phospholipase D/nuclease"/>
    <property type="match status" value="1"/>
</dbReference>
<feature type="domain" description="Phospholipase D-like" evidence="24">
    <location>
        <begin position="82"/>
        <end position="206"/>
    </location>
</feature>
<evidence type="ECO:0000256" key="10">
    <source>
        <dbReference type="ARBA" id="ARBA00022741"/>
    </source>
</evidence>
<feature type="compositionally biased region" description="Polar residues" evidence="23">
    <location>
        <begin position="425"/>
        <end position="436"/>
    </location>
</feature>
<keyword evidence="7" id="KW-0268">Exocytosis</keyword>
<dbReference type="CDD" id="cd01865">
    <property type="entry name" value="Rab3"/>
    <property type="match status" value="1"/>
</dbReference>
<keyword evidence="19 22" id="KW-0636">Prenylation</keyword>